<dbReference type="OrthoDB" id="195456at2"/>
<proteinExistence type="predicted"/>
<evidence type="ECO:0000313" key="2">
    <source>
        <dbReference type="EMBL" id="SDK61856.1"/>
    </source>
</evidence>
<accession>A0A1G9DD99</accession>
<sequence length="184" mass="20518">MKRALLPFVILSLFCIAHLSAQSINPKSRVSQIALATYKSPEGYLKIHYGQPYRKDRAIFGALVPYHQVWRTGANEATELTTTSDLLIGNKELKAGTYSVYTIPQPNRWTIILNSDLGAWGAYEYTPKKDVLRFEVPVGHTPETYEAFTINILGDGPEAEIQMMWEQTFVSIPVKILGATASAP</sequence>
<dbReference type="EMBL" id="FNFO01000003">
    <property type="protein sequence ID" value="SDK61856.1"/>
    <property type="molecule type" value="Genomic_DNA"/>
</dbReference>
<evidence type="ECO:0000256" key="1">
    <source>
        <dbReference type="SAM" id="SignalP"/>
    </source>
</evidence>
<feature type="signal peptide" evidence="1">
    <location>
        <begin position="1"/>
        <end position="21"/>
    </location>
</feature>
<keyword evidence="3" id="KW-1185">Reference proteome</keyword>
<name>A0A1G9DD99_9BACT</name>
<organism evidence="2 3">
    <name type="scientific">Catalinimonas alkaloidigena</name>
    <dbReference type="NCBI Taxonomy" id="1075417"/>
    <lineage>
        <taxon>Bacteria</taxon>
        <taxon>Pseudomonadati</taxon>
        <taxon>Bacteroidota</taxon>
        <taxon>Cytophagia</taxon>
        <taxon>Cytophagales</taxon>
        <taxon>Catalimonadaceae</taxon>
        <taxon>Catalinimonas</taxon>
    </lineage>
</organism>
<dbReference type="Proteomes" id="UP000198510">
    <property type="component" value="Unassembled WGS sequence"/>
</dbReference>
<dbReference type="Pfam" id="PF11138">
    <property type="entry name" value="DUF2911"/>
    <property type="match status" value="1"/>
</dbReference>
<gene>
    <name evidence="2" type="ORF">SAMN05421823_10384</name>
</gene>
<reference evidence="2 3" key="1">
    <citation type="submission" date="2016-10" db="EMBL/GenBank/DDBJ databases">
        <authorList>
            <person name="de Groot N.N."/>
        </authorList>
    </citation>
    <scope>NUCLEOTIDE SEQUENCE [LARGE SCALE GENOMIC DNA]</scope>
    <source>
        <strain evidence="2 3">DSM 25186</strain>
    </source>
</reference>
<keyword evidence="1" id="KW-0732">Signal</keyword>
<evidence type="ECO:0008006" key="4">
    <source>
        <dbReference type="Google" id="ProtNLM"/>
    </source>
</evidence>
<dbReference type="InterPro" id="IPR021314">
    <property type="entry name" value="DUF2911"/>
</dbReference>
<feature type="chain" id="PRO_5011478448" description="DUF2911 domain-containing protein" evidence="1">
    <location>
        <begin position="22"/>
        <end position="184"/>
    </location>
</feature>
<dbReference type="STRING" id="1075417.SAMN05421823_10384"/>
<protein>
    <recommendedName>
        <fullName evidence="4">DUF2911 domain-containing protein</fullName>
    </recommendedName>
</protein>
<dbReference type="AlphaFoldDB" id="A0A1G9DD99"/>
<dbReference type="RefSeq" id="WP_089680969.1">
    <property type="nucleotide sequence ID" value="NZ_FNFO01000003.1"/>
</dbReference>
<evidence type="ECO:0000313" key="3">
    <source>
        <dbReference type="Proteomes" id="UP000198510"/>
    </source>
</evidence>